<dbReference type="GO" id="GO:0006082">
    <property type="term" value="P:organic acid metabolic process"/>
    <property type="evidence" value="ECO:0007669"/>
    <property type="project" value="TreeGrafter"/>
</dbReference>
<dbReference type="InterPro" id="IPR001128">
    <property type="entry name" value="Cyt_P450"/>
</dbReference>
<proteinExistence type="inferred from homology"/>
<dbReference type="GO" id="GO:0005506">
    <property type="term" value="F:iron ion binding"/>
    <property type="evidence" value="ECO:0007669"/>
    <property type="project" value="InterPro"/>
</dbReference>
<dbReference type="GO" id="GO:0006805">
    <property type="term" value="P:xenobiotic metabolic process"/>
    <property type="evidence" value="ECO:0007669"/>
    <property type="project" value="TreeGrafter"/>
</dbReference>
<accession>A0A7J5YBM2</accession>
<dbReference type="AlphaFoldDB" id="A0A7J5YBM2"/>
<dbReference type="SUPFAM" id="SSF48264">
    <property type="entry name" value="Cytochrome P450"/>
    <property type="match status" value="1"/>
</dbReference>
<dbReference type="PANTHER" id="PTHR24300:SF319">
    <property type="entry name" value="CYTOCHROME P450, FAMILY 2, SUBFAMILY AC, POLYPEPTIDE 1"/>
    <property type="match status" value="1"/>
</dbReference>
<dbReference type="OrthoDB" id="2789670at2759"/>
<keyword evidence="7" id="KW-1185">Reference proteome</keyword>
<keyword evidence="5" id="KW-1133">Transmembrane helix</keyword>
<feature type="transmembrane region" description="Helical" evidence="5">
    <location>
        <begin position="7"/>
        <end position="31"/>
    </location>
</feature>
<comment type="similarity">
    <text evidence="2">Belongs to the cytochrome P450 family.</text>
</comment>
<dbReference type="GO" id="GO:0016712">
    <property type="term" value="F:oxidoreductase activity, acting on paired donors, with incorporation or reduction of molecular oxygen, reduced flavin or flavoprotein as one donor, and incorporation of one atom of oxygen"/>
    <property type="evidence" value="ECO:0007669"/>
    <property type="project" value="TreeGrafter"/>
</dbReference>
<gene>
    <name evidence="6" type="ORF">F7725_003419</name>
</gene>
<organism evidence="6 7">
    <name type="scientific">Dissostichus mawsoni</name>
    <name type="common">Antarctic cod</name>
    <dbReference type="NCBI Taxonomy" id="36200"/>
    <lineage>
        <taxon>Eukaryota</taxon>
        <taxon>Metazoa</taxon>
        <taxon>Chordata</taxon>
        <taxon>Craniata</taxon>
        <taxon>Vertebrata</taxon>
        <taxon>Euteleostomi</taxon>
        <taxon>Actinopterygii</taxon>
        <taxon>Neopterygii</taxon>
        <taxon>Teleostei</taxon>
        <taxon>Neoteleostei</taxon>
        <taxon>Acanthomorphata</taxon>
        <taxon>Eupercaria</taxon>
        <taxon>Perciformes</taxon>
        <taxon>Notothenioidei</taxon>
        <taxon>Nototheniidae</taxon>
        <taxon>Dissostichus</taxon>
    </lineage>
</organism>
<evidence type="ECO:0000313" key="6">
    <source>
        <dbReference type="EMBL" id="KAF3846341.1"/>
    </source>
</evidence>
<dbReference type="InterPro" id="IPR036396">
    <property type="entry name" value="Cyt_P450_sf"/>
</dbReference>
<keyword evidence="5" id="KW-0812">Transmembrane</keyword>
<evidence type="ECO:0000256" key="1">
    <source>
        <dbReference type="ARBA" id="ARBA00001971"/>
    </source>
</evidence>
<comment type="cofactor">
    <cofactor evidence="1">
        <name>heme</name>
        <dbReference type="ChEBI" id="CHEBI:30413"/>
    </cofactor>
</comment>
<dbReference type="InterPro" id="IPR050182">
    <property type="entry name" value="Cytochrome_P450_fam2"/>
</dbReference>
<keyword evidence="3" id="KW-0479">Metal-binding</keyword>
<evidence type="ECO:0000256" key="5">
    <source>
        <dbReference type="SAM" id="Phobius"/>
    </source>
</evidence>
<evidence type="ECO:0000313" key="7">
    <source>
        <dbReference type="Proteomes" id="UP000518266"/>
    </source>
</evidence>
<evidence type="ECO:0000256" key="4">
    <source>
        <dbReference type="ARBA" id="ARBA00023004"/>
    </source>
</evidence>
<name>A0A7J5YBM2_DISMA</name>
<dbReference type="Proteomes" id="UP000518266">
    <property type="component" value="Unassembled WGS sequence"/>
</dbReference>
<keyword evidence="5" id="KW-0472">Membrane</keyword>
<evidence type="ECO:0000256" key="3">
    <source>
        <dbReference type="ARBA" id="ARBA00022723"/>
    </source>
</evidence>
<dbReference type="GO" id="GO:0005737">
    <property type="term" value="C:cytoplasm"/>
    <property type="evidence" value="ECO:0007669"/>
    <property type="project" value="TreeGrafter"/>
</dbReference>
<keyword evidence="4" id="KW-0408">Iron</keyword>
<dbReference type="InterPro" id="IPR002401">
    <property type="entry name" value="Cyt_P450_E_grp-I"/>
</dbReference>
<protein>
    <submittedName>
        <fullName evidence="6">Uncharacterized protein</fullName>
    </submittedName>
</protein>
<comment type="caution">
    <text evidence="6">The sequence shown here is derived from an EMBL/GenBank/DDBJ whole genome shotgun (WGS) entry which is preliminary data.</text>
</comment>
<dbReference type="PANTHER" id="PTHR24300">
    <property type="entry name" value="CYTOCHROME P450 508A4-RELATED"/>
    <property type="match status" value="1"/>
</dbReference>
<evidence type="ECO:0000256" key="2">
    <source>
        <dbReference type="ARBA" id="ARBA00010617"/>
    </source>
</evidence>
<reference evidence="6 7" key="1">
    <citation type="submission" date="2020-03" db="EMBL/GenBank/DDBJ databases">
        <title>Dissostichus mawsoni Genome sequencing and assembly.</title>
        <authorList>
            <person name="Park H."/>
        </authorList>
    </citation>
    <scope>NUCLEOTIDE SEQUENCE [LARGE SCALE GENOMIC DNA]</scope>
    <source>
        <strain evidence="6">DM0001</strain>
        <tissue evidence="6">Muscle</tissue>
    </source>
</reference>
<dbReference type="Pfam" id="PF00067">
    <property type="entry name" value="p450"/>
    <property type="match status" value="1"/>
</dbReference>
<dbReference type="EMBL" id="JAAKFY010000014">
    <property type="protein sequence ID" value="KAF3846341.1"/>
    <property type="molecule type" value="Genomic_DNA"/>
</dbReference>
<sequence>MSLWHDFVLIFFSNPTTLLGLVALLLILYLVSSSLITKEIGKGPPGPRPLPLLAFKENGSVFTVYFGTNKVVVLAGYKSVKDALVSNAEEFGEREISPIFYDMNEGHGRIFFT</sequence>
<dbReference type="PRINTS" id="PR00463">
    <property type="entry name" value="EP450I"/>
</dbReference>
<dbReference type="GO" id="GO:0020037">
    <property type="term" value="F:heme binding"/>
    <property type="evidence" value="ECO:0007669"/>
    <property type="project" value="InterPro"/>
</dbReference>
<dbReference type="Gene3D" id="1.10.630.10">
    <property type="entry name" value="Cytochrome P450"/>
    <property type="match status" value="1"/>
</dbReference>